<sequence length="118" mass="12497">MQLYGLFAWVDMQSQGKVLMAAQTVFWMSGTMSHGSPIKPIVGTVWVSAGQFLLEELVSLRASRLALGGPASDGETELLDVFSAGFQDMILLAESCHSLKVSGEADTGGIRCAVIAGF</sequence>
<dbReference type="GeneID" id="66106791"/>
<reference evidence="1" key="1">
    <citation type="submission" date="2020-11" db="EMBL/GenBank/DDBJ databases">
        <title>Adaptations for nitrogen fixation in a non-lichenized fungal sporocarp promotes dispersal by wood-feeding termites.</title>
        <authorList>
            <consortium name="DOE Joint Genome Institute"/>
            <person name="Koch R.A."/>
            <person name="Yoon G."/>
            <person name="Arayal U."/>
            <person name="Lail K."/>
            <person name="Amirebrahimi M."/>
            <person name="Labutti K."/>
            <person name="Lipzen A."/>
            <person name="Riley R."/>
            <person name="Barry K."/>
            <person name="Henrissat B."/>
            <person name="Grigoriev I.V."/>
            <person name="Herr J.R."/>
            <person name="Aime M.C."/>
        </authorList>
    </citation>
    <scope>NUCLEOTIDE SEQUENCE</scope>
    <source>
        <strain evidence="1">MCA 3950</strain>
    </source>
</reference>
<evidence type="ECO:0000313" key="1">
    <source>
        <dbReference type="EMBL" id="KAG7441544.1"/>
    </source>
</evidence>
<gene>
    <name evidence="1" type="ORF">BT62DRAFT_923312</name>
</gene>
<dbReference type="Proteomes" id="UP000812287">
    <property type="component" value="Unassembled WGS sequence"/>
</dbReference>
<accession>A0A9P8AN77</accession>
<dbReference type="AlphaFoldDB" id="A0A9P8AN77"/>
<dbReference type="EMBL" id="MU250559">
    <property type="protein sequence ID" value="KAG7441544.1"/>
    <property type="molecule type" value="Genomic_DNA"/>
</dbReference>
<evidence type="ECO:0000313" key="2">
    <source>
        <dbReference type="Proteomes" id="UP000812287"/>
    </source>
</evidence>
<dbReference type="RefSeq" id="XP_043035044.1">
    <property type="nucleotide sequence ID" value="XM_043184494.1"/>
</dbReference>
<keyword evidence="2" id="KW-1185">Reference proteome</keyword>
<organism evidence="1 2">
    <name type="scientific">Guyanagaster necrorhizus</name>
    <dbReference type="NCBI Taxonomy" id="856835"/>
    <lineage>
        <taxon>Eukaryota</taxon>
        <taxon>Fungi</taxon>
        <taxon>Dikarya</taxon>
        <taxon>Basidiomycota</taxon>
        <taxon>Agaricomycotina</taxon>
        <taxon>Agaricomycetes</taxon>
        <taxon>Agaricomycetidae</taxon>
        <taxon>Agaricales</taxon>
        <taxon>Marasmiineae</taxon>
        <taxon>Physalacriaceae</taxon>
        <taxon>Guyanagaster</taxon>
    </lineage>
</organism>
<name>A0A9P8AN77_9AGAR</name>
<comment type="caution">
    <text evidence="1">The sequence shown here is derived from an EMBL/GenBank/DDBJ whole genome shotgun (WGS) entry which is preliminary data.</text>
</comment>
<dbReference type="OrthoDB" id="2309723at2759"/>
<proteinExistence type="predicted"/>
<protein>
    <submittedName>
        <fullName evidence="1">Uncharacterized protein</fullName>
    </submittedName>
</protein>